<proteinExistence type="predicted"/>
<dbReference type="Proteomes" id="UP000186607">
    <property type="component" value="Unassembled WGS sequence"/>
</dbReference>
<dbReference type="EMBL" id="MSTI01000021">
    <property type="protein sequence ID" value="OLV19723.1"/>
    <property type="molecule type" value="Genomic_DNA"/>
</dbReference>
<sequence length="44" mass="4654">MLAKRGQGVLSFSPRAGVLIGLPPQIGSHSIGYVWSTRISTVTD</sequence>
<gene>
    <name evidence="1" type="ORF">BOO71_0001894</name>
</gene>
<keyword evidence="2" id="KW-1185">Reference proteome</keyword>
<accession>A0A1U7P3H5</accession>
<protein>
    <submittedName>
        <fullName evidence="1">Uncharacterized protein</fullName>
    </submittedName>
</protein>
<organism evidence="1 2">
    <name type="scientific">Deinococcus marmoris</name>
    <dbReference type="NCBI Taxonomy" id="249408"/>
    <lineage>
        <taxon>Bacteria</taxon>
        <taxon>Thermotogati</taxon>
        <taxon>Deinococcota</taxon>
        <taxon>Deinococci</taxon>
        <taxon>Deinococcales</taxon>
        <taxon>Deinococcaceae</taxon>
        <taxon>Deinococcus</taxon>
    </lineage>
</organism>
<comment type="caution">
    <text evidence="1">The sequence shown here is derived from an EMBL/GenBank/DDBJ whole genome shotgun (WGS) entry which is preliminary data.</text>
</comment>
<evidence type="ECO:0000313" key="1">
    <source>
        <dbReference type="EMBL" id="OLV19723.1"/>
    </source>
</evidence>
<reference evidence="1 2" key="1">
    <citation type="submission" date="2017-01" db="EMBL/GenBank/DDBJ databases">
        <title>Genome Analysis of Deinococcus marmoris KOPRI26562.</title>
        <authorList>
            <person name="Kim J.H."/>
            <person name="Oh H.-M."/>
        </authorList>
    </citation>
    <scope>NUCLEOTIDE SEQUENCE [LARGE SCALE GENOMIC DNA]</scope>
    <source>
        <strain evidence="1 2">KOPRI26562</strain>
    </source>
</reference>
<dbReference type="AlphaFoldDB" id="A0A1U7P3H5"/>
<name>A0A1U7P3H5_9DEIO</name>
<evidence type="ECO:0000313" key="2">
    <source>
        <dbReference type="Proteomes" id="UP000186607"/>
    </source>
</evidence>